<gene>
    <name evidence="2" type="ORF">KMAL_13570</name>
</gene>
<dbReference type="InterPro" id="IPR005321">
    <property type="entry name" value="Peptidase_S58_DmpA"/>
</dbReference>
<dbReference type="GO" id="GO:0004177">
    <property type="term" value="F:aminopeptidase activity"/>
    <property type="evidence" value="ECO:0007669"/>
    <property type="project" value="TreeGrafter"/>
</dbReference>
<evidence type="ECO:0000313" key="3">
    <source>
        <dbReference type="Proteomes" id="UP000237344"/>
    </source>
</evidence>
<dbReference type="Proteomes" id="UP000237344">
    <property type="component" value="Unassembled WGS sequence"/>
</dbReference>
<dbReference type="RefSeq" id="WP_110094983.1">
    <property type="nucleotide sequence ID" value="NZ_NKUE01000014.1"/>
</dbReference>
<dbReference type="Pfam" id="PF03576">
    <property type="entry name" value="Peptidase_S58"/>
    <property type="match status" value="1"/>
</dbReference>
<dbReference type="SUPFAM" id="SSF56266">
    <property type="entry name" value="DmpA/ArgJ-like"/>
    <property type="match status" value="1"/>
</dbReference>
<dbReference type="AlphaFoldDB" id="A0A2S3W269"/>
<protein>
    <submittedName>
        <fullName evidence="2">Peptidase family S58</fullName>
    </submittedName>
</protein>
<proteinExistence type="inferred from homology"/>
<dbReference type="InterPro" id="IPR016117">
    <property type="entry name" value="ArgJ-like_dom_sf"/>
</dbReference>
<dbReference type="PANTHER" id="PTHR36512">
    <property type="entry name" value="D-AMINOPEPTIDASE"/>
    <property type="match status" value="1"/>
</dbReference>
<evidence type="ECO:0000256" key="1">
    <source>
        <dbReference type="ARBA" id="ARBA00007068"/>
    </source>
</evidence>
<comment type="caution">
    <text evidence="2">The sequence shown here is derived from an EMBL/GenBank/DDBJ whole genome shotgun (WGS) entry which is preliminary data.</text>
</comment>
<dbReference type="OrthoDB" id="9770388at2"/>
<accession>A0A2S3W269</accession>
<evidence type="ECO:0000313" key="2">
    <source>
        <dbReference type="EMBL" id="POF62982.1"/>
    </source>
</evidence>
<dbReference type="EMBL" id="POTC01000013">
    <property type="protein sequence ID" value="POF62982.1"/>
    <property type="molecule type" value="Genomic_DNA"/>
</dbReference>
<dbReference type="Gene3D" id="3.60.70.12">
    <property type="entry name" value="L-amino peptidase D-ALA esterase/amidase"/>
    <property type="match status" value="1"/>
</dbReference>
<reference evidence="2 3" key="1">
    <citation type="submission" date="2018-01" db="EMBL/GenBank/DDBJ databases">
        <title>Draft Genome Sequence of Komagataeibacter maltaceti LMG 1529, a Vinegar Producing Acetic Acid Bacterium Isolated from Malt Vinegar Brewery Acetifiers.</title>
        <authorList>
            <person name="Zhang Q."/>
            <person name="Hollensteiner J."/>
            <person name="Poehlein A."/>
            <person name="Daniel R."/>
        </authorList>
    </citation>
    <scope>NUCLEOTIDE SEQUENCE [LARGE SCALE GENOMIC DNA]</scope>
    <source>
        <strain evidence="2 3">LMG 1529</strain>
    </source>
</reference>
<name>A0A2S3W269_9PROT</name>
<comment type="similarity">
    <text evidence="1">Belongs to the peptidase S58 family.</text>
</comment>
<dbReference type="PANTHER" id="PTHR36512:SF3">
    <property type="entry name" value="BLR5678 PROTEIN"/>
    <property type="match status" value="1"/>
</dbReference>
<dbReference type="CDD" id="cd02253">
    <property type="entry name" value="DmpA"/>
    <property type="match status" value="1"/>
</dbReference>
<keyword evidence="3" id="KW-1185">Reference proteome</keyword>
<sequence>MTLDSPARRFRLGCGILPPGPYNAITDVPGVRVGHRTLRNGPVQTGVTCILPHDGDLFRDRPLGAVHVFNGFGKSVGLMQVEELGQIETPILLTNTLSVSAGAEALIRDAIRRNPEIGRSLSTVNPLVCECNDGRINDIQALAVTPDDALQAIRDAQGGTVAQGGVGAGTGMTAFGFKGGIGTSSRHVAAGMHQGILGVLVLANFGMPGDLTLPDGRRIAPPAAPALHNERERGSVIMVVATDLPLDYRQLRRVIRRAGVGIGRLGSFWGNGSGDVAVGFCPGVRFHLHEPEGVINRPMLNEAHIDTLFRAVAEATQEAVLNALCAAAPVTGRNGVVFPALSDVLAAHPHP</sequence>
<organism evidence="2 3">
    <name type="scientific">Novacetimonas maltaceti</name>
    <dbReference type="NCBI Taxonomy" id="1203393"/>
    <lineage>
        <taxon>Bacteria</taxon>
        <taxon>Pseudomonadati</taxon>
        <taxon>Pseudomonadota</taxon>
        <taxon>Alphaproteobacteria</taxon>
        <taxon>Acetobacterales</taxon>
        <taxon>Acetobacteraceae</taxon>
        <taxon>Novacetimonas</taxon>
    </lineage>
</organism>